<reference evidence="2" key="1">
    <citation type="journal article" date="2020" name="Nature">
        <title>Giant virus diversity and host interactions through global metagenomics.</title>
        <authorList>
            <person name="Schulz F."/>
            <person name="Roux S."/>
            <person name="Paez-Espino D."/>
            <person name="Jungbluth S."/>
            <person name="Walsh D.A."/>
            <person name="Denef V.J."/>
            <person name="McMahon K.D."/>
            <person name="Konstantinidis K.T."/>
            <person name="Eloe-Fadrosh E.A."/>
            <person name="Kyrpides N.C."/>
            <person name="Woyke T."/>
        </authorList>
    </citation>
    <scope>NUCLEOTIDE SEQUENCE</scope>
    <source>
        <strain evidence="2">GVMAG-S-ERX556022-25</strain>
    </source>
</reference>
<feature type="transmembrane region" description="Helical" evidence="1">
    <location>
        <begin position="12"/>
        <end position="29"/>
    </location>
</feature>
<dbReference type="InterPro" id="IPR036844">
    <property type="entry name" value="Hint_dom_sf"/>
</dbReference>
<dbReference type="SUPFAM" id="SSF51294">
    <property type="entry name" value="Hedgehog/intein (Hint) domain"/>
    <property type="match status" value="1"/>
</dbReference>
<keyword evidence="1" id="KW-0812">Transmembrane</keyword>
<feature type="transmembrane region" description="Helical" evidence="1">
    <location>
        <begin position="118"/>
        <end position="142"/>
    </location>
</feature>
<feature type="transmembrane region" description="Helical" evidence="1">
    <location>
        <begin position="197"/>
        <end position="216"/>
    </location>
</feature>
<keyword evidence="1" id="KW-0472">Membrane</keyword>
<feature type="transmembrane region" description="Helical" evidence="1">
    <location>
        <begin position="252"/>
        <end position="273"/>
    </location>
</feature>
<name>A0A6C0AZR2_9ZZZZ</name>
<feature type="transmembrane region" description="Helical" evidence="1">
    <location>
        <begin position="50"/>
        <end position="69"/>
    </location>
</feature>
<accession>A0A6C0AZR2</accession>
<evidence type="ECO:0000313" key="2">
    <source>
        <dbReference type="EMBL" id="QHS84780.1"/>
    </source>
</evidence>
<dbReference type="AlphaFoldDB" id="A0A6C0AZR2"/>
<sequence>MVNLIKYYVNFIKYHFCNIIQILYMDNIYKTINKLYDKQGFYEKYGTDTIIAIIIIFIFFIWTTYYYVLNHIPLLRVNWEQNKCNPAYIPFAGMIINDPNKSNLDVVRDNFINCTENILLTIIGYVLEPIYYIMSVFLELFGRIITSVNQSRSLFNDIRKNVSNTSSEIYGRTLNITMPMVKQTIAIKSMFGKIQGILQTFLYTLFGNYMTLKAFAGSITELITKLVLIPLSITIAGLWASAWFFGATIPAALAATAIYIAIMIPLMIVVVAFSNILNVPAINIGGPPGRDGNRPSCFDKNTLIKMYNNESKYICNIKPGEILHDGSIVTGTMKLSSCYQKIYNLNNIIVSGCHRIYHDTMDWIYVSDHPDAVEIFDYTENIIYCLNTDTNIIKINDMKFSDWDDLDDKEIEQIKQKCLFLPKNIYNKDIHKYLNNGLEKNTLIRLKNNNIKKINNIEVNDILYNGEIVLGIIEIDSKYTFGIKEYQFGNTKLKCSNNIQIYNKKFGYINTNDLTGSPIITPDYLYQLVTNSGYYYIDNIKIYDYNAGIEKYL</sequence>
<evidence type="ECO:0000256" key="1">
    <source>
        <dbReference type="SAM" id="Phobius"/>
    </source>
</evidence>
<dbReference type="EMBL" id="MN738813">
    <property type="protein sequence ID" value="QHS84780.1"/>
    <property type="molecule type" value="Genomic_DNA"/>
</dbReference>
<keyword evidence="1" id="KW-1133">Transmembrane helix</keyword>
<protein>
    <submittedName>
        <fullName evidence="2">Uncharacterized protein</fullName>
    </submittedName>
</protein>
<feature type="transmembrane region" description="Helical" evidence="1">
    <location>
        <begin position="222"/>
        <end position="245"/>
    </location>
</feature>
<organism evidence="2">
    <name type="scientific">viral metagenome</name>
    <dbReference type="NCBI Taxonomy" id="1070528"/>
    <lineage>
        <taxon>unclassified sequences</taxon>
        <taxon>metagenomes</taxon>
        <taxon>organismal metagenomes</taxon>
    </lineage>
</organism>
<proteinExistence type="predicted"/>